<feature type="compositionally biased region" description="Low complexity" evidence="1">
    <location>
        <begin position="66"/>
        <end position="75"/>
    </location>
</feature>
<sequence>MKGRILFAVAAITITGWGSTLNSADPAAPETYGRWFSNLFNSSDTASGDPEPTDEQHAQFAAEAITTTSESSTTTRLGPTAPQQGTSAAVIHNGKPAFKSASRSAQTESGEDAKQIQTATAEQRVLRSDDPRYFELLDMTELDVPLVMGDWVFIRKEFQGEVFFRQFTLREAKFIYNNPQLYVDTQLAMLSQLSEAGEWEQNWGNLPEGNHETLMHLCREQACLLQTSFETMEEAELFVAEFIAINDNVWVEPLAWDDQLLLEYWLQPPVGTRAELPFDPPPFGDGPNGLPIELAQLLPEGFDPNTMPIPEEVLAMLPDDVEIAFVPPHQGAPHLPVEGEEDFRITIGLGDGPFPPPPPPPPPQEQGNGDLADKPDSQSPPFLPINPQRPEYGNVIHVKSKVPSWYISR</sequence>
<dbReference type="Proteomes" id="UP000305675">
    <property type="component" value="Unassembled WGS sequence"/>
</dbReference>
<feature type="compositionally biased region" description="Pro residues" evidence="1">
    <location>
        <begin position="353"/>
        <end position="364"/>
    </location>
</feature>
<reference evidence="2 3" key="1">
    <citation type="submission" date="2019-04" db="EMBL/GenBank/DDBJ databases">
        <authorList>
            <person name="Hwang J.C."/>
        </authorList>
    </citation>
    <scope>NUCLEOTIDE SEQUENCE [LARGE SCALE GENOMIC DNA]</scope>
    <source>
        <strain evidence="2 3">IMCC35002</strain>
    </source>
</reference>
<dbReference type="RefSeq" id="WP_136864750.1">
    <property type="nucleotide sequence ID" value="NZ_SWCJ01000018.1"/>
</dbReference>
<feature type="region of interest" description="Disordered" evidence="1">
    <location>
        <begin position="346"/>
        <end position="394"/>
    </location>
</feature>
<feature type="region of interest" description="Disordered" evidence="1">
    <location>
        <begin position="99"/>
        <end position="121"/>
    </location>
</feature>
<organism evidence="2 3">
    <name type="scientific">Ferrimonas aestuarii</name>
    <dbReference type="NCBI Taxonomy" id="2569539"/>
    <lineage>
        <taxon>Bacteria</taxon>
        <taxon>Pseudomonadati</taxon>
        <taxon>Pseudomonadota</taxon>
        <taxon>Gammaproteobacteria</taxon>
        <taxon>Alteromonadales</taxon>
        <taxon>Ferrimonadaceae</taxon>
        <taxon>Ferrimonas</taxon>
    </lineage>
</organism>
<accession>A0A4U1BJG3</accession>
<comment type="caution">
    <text evidence="2">The sequence shown here is derived from an EMBL/GenBank/DDBJ whole genome shotgun (WGS) entry which is preliminary data.</text>
</comment>
<dbReference type="OrthoDB" id="6263681at2"/>
<feature type="region of interest" description="Disordered" evidence="1">
    <location>
        <begin position="66"/>
        <end position="86"/>
    </location>
</feature>
<evidence type="ECO:0000313" key="3">
    <source>
        <dbReference type="Proteomes" id="UP000305675"/>
    </source>
</evidence>
<protein>
    <submittedName>
        <fullName evidence="2">Uncharacterized protein</fullName>
    </submittedName>
</protein>
<evidence type="ECO:0000313" key="2">
    <source>
        <dbReference type="EMBL" id="TKB51661.1"/>
    </source>
</evidence>
<name>A0A4U1BJG3_9GAMM</name>
<gene>
    <name evidence="2" type="ORF">FCL42_17615</name>
</gene>
<proteinExistence type="predicted"/>
<dbReference type="AlphaFoldDB" id="A0A4U1BJG3"/>
<dbReference type="EMBL" id="SWCJ01000018">
    <property type="protein sequence ID" value="TKB51661.1"/>
    <property type="molecule type" value="Genomic_DNA"/>
</dbReference>
<evidence type="ECO:0000256" key="1">
    <source>
        <dbReference type="SAM" id="MobiDB-lite"/>
    </source>
</evidence>
<keyword evidence="3" id="KW-1185">Reference proteome</keyword>